<comment type="similarity">
    <text evidence="3">In the N-terminal section; belongs to the enoyl-CoA hydratase/isomerase family.</text>
</comment>
<keyword evidence="17" id="KW-1185">Reference proteome</keyword>
<dbReference type="AlphaFoldDB" id="A0A6G9AY75"/>
<comment type="catalytic activity">
    <reaction evidence="12">
        <text>a (3S)-3-hydroxyacyl-CoA + NAD(+) = a 3-oxoacyl-CoA + NADH + H(+)</text>
        <dbReference type="Rhea" id="RHEA:22432"/>
        <dbReference type="ChEBI" id="CHEBI:15378"/>
        <dbReference type="ChEBI" id="CHEBI:57318"/>
        <dbReference type="ChEBI" id="CHEBI:57540"/>
        <dbReference type="ChEBI" id="CHEBI:57945"/>
        <dbReference type="ChEBI" id="CHEBI:90726"/>
        <dbReference type="EC" id="1.1.1.35"/>
    </reaction>
</comment>
<proteinExistence type="inferred from homology"/>
<comment type="pathway">
    <text evidence="1">Lipid metabolism; fatty acid beta-oxidation.</text>
</comment>
<dbReference type="Proteomes" id="UP000501802">
    <property type="component" value="Chromosome"/>
</dbReference>
<evidence type="ECO:0000256" key="3">
    <source>
        <dbReference type="ARBA" id="ARBA00008750"/>
    </source>
</evidence>
<dbReference type="EMBL" id="CP050063">
    <property type="protein sequence ID" value="QIP17370.1"/>
    <property type="molecule type" value="Genomic_DNA"/>
</dbReference>
<dbReference type="InterPro" id="IPR001753">
    <property type="entry name" value="Enoyl-CoA_hydra/iso"/>
</dbReference>
<keyword evidence="11" id="KW-0511">Multifunctional enzyme</keyword>
<dbReference type="PANTHER" id="PTHR43612:SF3">
    <property type="entry name" value="TRIFUNCTIONAL ENZYME SUBUNIT ALPHA, MITOCHONDRIAL"/>
    <property type="match status" value="1"/>
</dbReference>
<accession>A0A6G9AY75</accession>
<feature type="domain" description="3-hydroxyacyl-CoA dehydrogenase NAD binding" evidence="15">
    <location>
        <begin position="324"/>
        <end position="507"/>
    </location>
</feature>
<dbReference type="CDD" id="cd06558">
    <property type="entry name" value="crotonase-like"/>
    <property type="match status" value="1"/>
</dbReference>
<dbReference type="InterPro" id="IPR018376">
    <property type="entry name" value="Enoyl-CoA_hyd/isom_CS"/>
</dbReference>
<dbReference type="UniPathway" id="UPA00659"/>
<evidence type="ECO:0000256" key="4">
    <source>
        <dbReference type="ARBA" id="ARBA00012076"/>
    </source>
</evidence>
<dbReference type="InterPro" id="IPR006176">
    <property type="entry name" value="3-OHacyl-CoA_DH_NAD-bd"/>
</dbReference>
<dbReference type="SUPFAM" id="SSF52096">
    <property type="entry name" value="ClpP/crotonase"/>
    <property type="match status" value="1"/>
</dbReference>
<evidence type="ECO:0000259" key="15">
    <source>
        <dbReference type="Pfam" id="PF02737"/>
    </source>
</evidence>
<dbReference type="RefSeq" id="WP_167218163.1">
    <property type="nucleotide sequence ID" value="NZ_CP050063.1"/>
</dbReference>
<dbReference type="EC" id="4.2.1.17" evidence="4"/>
<comment type="similarity">
    <text evidence="2">In the central section; belongs to the 3-hydroxyacyl-CoA dehydrogenase family.</text>
</comment>
<keyword evidence="6" id="KW-0442">Lipid degradation</keyword>
<evidence type="ECO:0000256" key="6">
    <source>
        <dbReference type="ARBA" id="ARBA00022963"/>
    </source>
</evidence>
<comment type="similarity">
    <text evidence="13">Belongs to the enoyl-CoA hydratase/isomerase family.</text>
</comment>
<evidence type="ECO:0000256" key="13">
    <source>
        <dbReference type="RuleBase" id="RU003707"/>
    </source>
</evidence>
<reference evidence="16 17" key="1">
    <citation type="submission" date="2020-03" db="EMBL/GenBank/DDBJ databases">
        <authorList>
            <person name="Kim M.K."/>
        </authorList>
    </citation>
    <scope>NUCLEOTIDE SEQUENCE [LARGE SCALE GENOMIC DNA]</scope>
    <source>
        <strain evidence="16 17">BT328</strain>
    </source>
</reference>
<dbReference type="SUPFAM" id="SSF51735">
    <property type="entry name" value="NAD(P)-binding Rossmann-fold domains"/>
    <property type="match status" value="1"/>
</dbReference>
<evidence type="ECO:0000256" key="10">
    <source>
        <dbReference type="ARBA" id="ARBA00023239"/>
    </source>
</evidence>
<dbReference type="GO" id="GO:0004300">
    <property type="term" value="F:enoyl-CoA hydratase activity"/>
    <property type="evidence" value="ECO:0007669"/>
    <property type="project" value="UniProtKB-EC"/>
</dbReference>
<protein>
    <recommendedName>
        <fullName evidence="4">enoyl-CoA hydratase</fullName>
        <ecNumber evidence="4">4.2.1.17</ecNumber>
    </recommendedName>
</protein>
<evidence type="ECO:0000256" key="12">
    <source>
        <dbReference type="ARBA" id="ARBA00049556"/>
    </source>
</evidence>
<dbReference type="Pfam" id="PF00725">
    <property type="entry name" value="3HCDH"/>
    <property type="match status" value="1"/>
</dbReference>
<evidence type="ECO:0000256" key="7">
    <source>
        <dbReference type="ARBA" id="ARBA00023002"/>
    </source>
</evidence>
<dbReference type="Gene3D" id="3.90.226.10">
    <property type="entry name" value="2-enoyl-CoA Hydratase, Chain A, domain 1"/>
    <property type="match status" value="1"/>
</dbReference>
<evidence type="ECO:0000256" key="5">
    <source>
        <dbReference type="ARBA" id="ARBA00022832"/>
    </source>
</evidence>
<dbReference type="Pfam" id="PF02737">
    <property type="entry name" value="3HCDH_N"/>
    <property type="match status" value="1"/>
</dbReference>
<evidence type="ECO:0000256" key="8">
    <source>
        <dbReference type="ARBA" id="ARBA00023027"/>
    </source>
</evidence>
<dbReference type="FunFam" id="3.40.50.720:FF:000009">
    <property type="entry name" value="Fatty oxidation complex, alpha subunit"/>
    <property type="match status" value="1"/>
</dbReference>
<keyword evidence="8" id="KW-0520">NAD</keyword>
<evidence type="ECO:0000259" key="14">
    <source>
        <dbReference type="Pfam" id="PF00725"/>
    </source>
</evidence>
<evidence type="ECO:0000256" key="9">
    <source>
        <dbReference type="ARBA" id="ARBA00023098"/>
    </source>
</evidence>
<evidence type="ECO:0000256" key="2">
    <source>
        <dbReference type="ARBA" id="ARBA00007005"/>
    </source>
</evidence>
<dbReference type="Gene3D" id="3.40.50.720">
    <property type="entry name" value="NAD(P)-binding Rossmann-like Domain"/>
    <property type="match status" value="1"/>
</dbReference>
<dbReference type="InterPro" id="IPR050136">
    <property type="entry name" value="FA_oxidation_alpha_subunit"/>
</dbReference>
<dbReference type="PANTHER" id="PTHR43612">
    <property type="entry name" value="TRIFUNCTIONAL ENZYME SUBUNIT ALPHA"/>
    <property type="match status" value="1"/>
</dbReference>
<dbReference type="PROSITE" id="PS00166">
    <property type="entry name" value="ENOYL_COA_HYDRATASE"/>
    <property type="match status" value="1"/>
</dbReference>
<dbReference type="Pfam" id="PF00378">
    <property type="entry name" value="ECH_1"/>
    <property type="match status" value="1"/>
</dbReference>
<dbReference type="GO" id="GO:0016509">
    <property type="term" value="F:long-chain (3S)-3-hydroxyacyl-CoA dehydrogenase (NAD+) activity"/>
    <property type="evidence" value="ECO:0007669"/>
    <property type="project" value="TreeGrafter"/>
</dbReference>
<dbReference type="GO" id="GO:0006635">
    <property type="term" value="P:fatty acid beta-oxidation"/>
    <property type="evidence" value="ECO:0007669"/>
    <property type="project" value="UniProtKB-UniPathway"/>
</dbReference>
<dbReference type="InterPro" id="IPR036291">
    <property type="entry name" value="NAD(P)-bd_dom_sf"/>
</dbReference>
<sequence length="720" mass="78209">MIYYTVDQNVAIISWEMTSTPMNVLNDESIPQFEAALQQAFTDESVKGIIITSTKPEFVAGADLKMILRNNDKDPAQMLKVSSELNRVFRRIETSGKPTVAAINGTALGGGYEICLACHYRVALTNPKTLIGLVEVTIGLLPGAGGTQRLPRMIGMQAALPLILEGKKVGVQEAKKLGMVDDIADSPAEMLEKAHAWIAANPNPLKPWDEIDRKTGKIVGKDNFKVPGGNVQSIVGAQTFGAGTAMLMDKTKGNYPAPLEIMACVYEGLQVNIDRALAIEARHFVKVATSKVAKNLIQTMFLGMNEANKGASRPKDIPKTDVKKLGILGAGMMGAGITYVAAQAGIEVILKDVSVEAAEKGKDYSRSLLKKGVERGKVDPLKVDGILNLIHPTANVEDLQGCDLIIEAVFENRDLKAQVTKEAEPMLVATDESAGGVFGSNTSTLPISELAQASANPANFIGIHFFSPVDKMMLVELIMGKQTSDYALAVAIDFTRKIRKTPIVVNDSRGFYTSRCFGTYSSEGMELLKDGVHPILIENGGKVAGMPVGPLAVTDEVSLDLVYKIADQGIKDGFLSEDDTSYQVAKQFVNLGRSGKKAKAGFYDYPEGEPKHIWYGLTDLFPLTDQQPSLDEVKTRLLYRQAIEAIRCSEENVVRTKLDADLGSILAWGFPAYTGGALSFVDFVGIDTFIKTCDRLADQYGERFRPTAKLRERAEQRELV</sequence>
<feature type="domain" description="3-hydroxyacyl-CoA dehydrogenase C-terminal" evidence="14">
    <location>
        <begin position="510"/>
        <end position="605"/>
    </location>
</feature>
<gene>
    <name evidence="16" type="ORF">G8759_34390</name>
</gene>
<dbReference type="GO" id="GO:0070403">
    <property type="term" value="F:NAD+ binding"/>
    <property type="evidence" value="ECO:0007669"/>
    <property type="project" value="InterPro"/>
</dbReference>
<keyword evidence="7" id="KW-0560">Oxidoreductase</keyword>
<keyword evidence="5" id="KW-0276">Fatty acid metabolism</keyword>
<evidence type="ECO:0000256" key="11">
    <source>
        <dbReference type="ARBA" id="ARBA00023268"/>
    </source>
</evidence>
<keyword evidence="10" id="KW-0456">Lyase</keyword>
<evidence type="ECO:0000256" key="1">
    <source>
        <dbReference type="ARBA" id="ARBA00005005"/>
    </source>
</evidence>
<keyword evidence="9" id="KW-0443">Lipid metabolism</keyword>
<evidence type="ECO:0000313" key="17">
    <source>
        <dbReference type="Proteomes" id="UP000501802"/>
    </source>
</evidence>
<dbReference type="KEGG" id="spib:G8759_34390"/>
<dbReference type="InterPro" id="IPR008927">
    <property type="entry name" value="6-PGluconate_DH-like_C_sf"/>
</dbReference>
<name>A0A6G9AY75_9BACT</name>
<dbReference type="SUPFAM" id="SSF48179">
    <property type="entry name" value="6-phosphogluconate dehydrogenase C-terminal domain-like"/>
    <property type="match status" value="2"/>
</dbReference>
<dbReference type="InterPro" id="IPR029045">
    <property type="entry name" value="ClpP/crotonase-like_dom_sf"/>
</dbReference>
<evidence type="ECO:0000313" key="16">
    <source>
        <dbReference type="EMBL" id="QIP17370.1"/>
    </source>
</evidence>
<dbReference type="InterPro" id="IPR006108">
    <property type="entry name" value="3HC_DH_C"/>
</dbReference>
<dbReference type="Gene3D" id="1.10.1040.50">
    <property type="match status" value="1"/>
</dbReference>
<organism evidence="16 17">
    <name type="scientific">Spirosoma aureum</name>
    <dbReference type="NCBI Taxonomy" id="2692134"/>
    <lineage>
        <taxon>Bacteria</taxon>
        <taxon>Pseudomonadati</taxon>
        <taxon>Bacteroidota</taxon>
        <taxon>Cytophagia</taxon>
        <taxon>Cytophagales</taxon>
        <taxon>Cytophagaceae</taxon>
        <taxon>Spirosoma</taxon>
    </lineage>
</organism>